<name>A0ABT0C8J8_THEVL</name>
<dbReference type="EMBL" id="JAFIRA010000006">
    <property type="protein sequence ID" value="MCJ2542113.1"/>
    <property type="molecule type" value="Genomic_DNA"/>
</dbReference>
<accession>A0ABT0C8J8</accession>
<evidence type="ECO:0000313" key="1">
    <source>
        <dbReference type="EMBL" id="MCJ2542113.1"/>
    </source>
</evidence>
<evidence type="ECO:0000313" key="2">
    <source>
        <dbReference type="Proteomes" id="UP000830835"/>
    </source>
</evidence>
<dbReference type="Proteomes" id="UP000830835">
    <property type="component" value="Unassembled WGS sequence"/>
</dbReference>
<protein>
    <submittedName>
        <fullName evidence="1">Uncharacterized protein</fullName>
    </submittedName>
</protein>
<proteinExistence type="predicted"/>
<organism evidence="1 2">
    <name type="scientific">Thermostichus vulcanus str. 'Rupite'</name>
    <dbReference type="NCBI Taxonomy" id="2813851"/>
    <lineage>
        <taxon>Bacteria</taxon>
        <taxon>Bacillati</taxon>
        <taxon>Cyanobacteriota</taxon>
        <taxon>Cyanophyceae</taxon>
        <taxon>Thermostichales</taxon>
        <taxon>Thermostichaceae</taxon>
        <taxon>Thermostichus</taxon>
    </lineage>
</organism>
<keyword evidence="2" id="KW-1185">Reference proteome</keyword>
<comment type="caution">
    <text evidence="1">The sequence shown here is derived from an EMBL/GenBank/DDBJ whole genome shotgun (WGS) entry which is preliminary data.</text>
</comment>
<dbReference type="RefSeq" id="WP_244349340.1">
    <property type="nucleotide sequence ID" value="NZ_JAFIRA010000006.1"/>
</dbReference>
<reference evidence="1" key="1">
    <citation type="submission" date="2021-02" db="EMBL/GenBank/DDBJ databases">
        <title>The CRISPR/cas machinery reduction and long-range gene transfer in the hot spring cyanobacterium Synechococcus.</title>
        <authorList>
            <person name="Dvorak P."/>
            <person name="Jahodarova E."/>
            <person name="Hasler P."/>
            <person name="Poulickova A."/>
        </authorList>
    </citation>
    <scope>NUCLEOTIDE SEQUENCE</scope>
    <source>
        <strain evidence="1">Rupite</strain>
    </source>
</reference>
<sequence length="102" mass="11404">MSALGDGLNQLRQLLVQLEDQSIDQPIGTGEEVLEAIELATAFELFEAESSGLLMQIVANLWDRVRQQELSPEEIQVVSEKMRAVGYTDAEIQEALDLDRED</sequence>
<gene>
    <name evidence="1" type="ORF">JX360_04190</name>
</gene>